<proteinExistence type="predicted"/>
<dbReference type="EMBL" id="CP102453">
    <property type="protein sequence ID" value="UUX34944.1"/>
    <property type="molecule type" value="Genomic_DNA"/>
</dbReference>
<evidence type="ECO:0000313" key="1">
    <source>
        <dbReference type="EMBL" id="UUX34944.1"/>
    </source>
</evidence>
<reference evidence="1 2" key="1">
    <citation type="submission" date="2022-08" db="EMBL/GenBank/DDBJ databases">
        <title>Aerococcaceae sp. nov isolated from spoiled eye mask.</title>
        <authorList>
            <person name="Zhou G."/>
            <person name="Xie X.-B."/>
            <person name="Shi Q.-S."/>
            <person name="Wang Y.-S."/>
            <person name="Wen X."/>
            <person name="Peng H."/>
            <person name="Yang X.-J."/>
            <person name="Tao H.-B."/>
            <person name="Huang X.-M."/>
        </authorList>
    </citation>
    <scope>NUCLEOTIDE SEQUENCE [LARGE SCALE GENOMIC DNA]</scope>
    <source>
        <strain evidence="2">DM20194951</strain>
    </source>
</reference>
<dbReference type="InterPro" id="IPR052552">
    <property type="entry name" value="YeaO-like"/>
</dbReference>
<gene>
    <name evidence="1" type="ORF">NRE15_04670</name>
</gene>
<sequence>MLKLKRIYEAAEDTDGYRILADRLWPRGVSKEEAQIDAWNKDITPSNELRKEYHSQAIDFAEFSMEYRAELEKNAQALEACREIAQKAKDETVTLLTATKDIATSHLVILKDYIENA</sequence>
<dbReference type="Proteomes" id="UP001315967">
    <property type="component" value="Chromosome"/>
</dbReference>
<organism evidence="1 2">
    <name type="scientific">Fundicoccus culcitae</name>
    <dbReference type="NCBI Taxonomy" id="2969821"/>
    <lineage>
        <taxon>Bacteria</taxon>
        <taxon>Bacillati</taxon>
        <taxon>Bacillota</taxon>
        <taxon>Bacilli</taxon>
        <taxon>Lactobacillales</taxon>
        <taxon>Aerococcaceae</taxon>
        <taxon>Fundicoccus</taxon>
    </lineage>
</organism>
<dbReference type="PANTHER" id="PTHR36849:SF1">
    <property type="entry name" value="CYTOPLASMIC PROTEIN"/>
    <property type="match status" value="1"/>
</dbReference>
<name>A0ABY5P874_9LACT</name>
<dbReference type="Pfam" id="PF22752">
    <property type="entry name" value="DUF488-N3i"/>
    <property type="match status" value="1"/>
</dbReference>
<evidence type="ECO:0000313" key="2">
    <source>
        <dbReference type="Proteomes" id="UP001315967"/>
    </source>
</evidence>
<accession>A0ABY5P874</accession>
<protein>
    <submittedName>
        <fullName evidence="1">DUF488 family protein</fullName>
    </submittedName>
</protein>
<keyword evidence="2" id="KW-1185">Reference proteome</keyword>
<dbReference type="PANTHER" id="PTHR36849">
    <property type="entry name" value="CYTOPLASMIC PROTEIN-RELATED"/>
    <property type="match status" value="1"/>
</dbReference>
<dbReference type="RefSeq" id="WP_313794437.1">
    <property type="nucleotide sequence ID" value="NZ_CP102453.1"/>
</dbReference>